<reference evidence="1 2" key="1">
    <citation type="journal article" date="2007" name="PLoS Genet.">
        <title>The complete genome sequence of Yersinia pseudotuberculosis IP31758, the causative agent of Far East scarlet-like fever.</title>
        <authorList>
            <person name="Eppinger M."/>
            <person name="Rosovitz M.J."/>
            <person name="Fricke W.F."/>
            <person name="Rasko D.A."/>
            <person name="Kokorina G."/>
            <person name="Fayolle C."/>
            <person name="Lindler L.E."/>
            <person name="Carniel E."/>
            <person name="Ravel J."/>
        </authorList>
    </citation>
    <scope>NUCLEOTIDE SEQUENCE [LARGE SCALE GENOMIC DNA]</scope>
    <source>
        <strain evidence="1 2">IP 31758</strain>
    </source>
</reference>
<evidence type="ECO:0000313" key="2">
    <source>
        <dbReference type="Proteomes" id="UP000002412"/>
    </source>
</evidence>
<evidence type="ECO:0000313" key="1">
    <source>
        <dbReference type="EMBL" id="ABS47107.1"/>
    </source>
</evidence>
<sequence length="37" mass="4269">MVDIGIDKRFCRIKAQFGNMLFFFAMPPTHAVNPKNL</sequence>
<dbReference type="HOGENOM" id="CLU_3350691_0_0_6"/>
<organism evidence="1 2">
    <name type="scientific">Yersinia pseudotuberculosis serotype O:1b (strain IP 31758)</name>
    <dbReference type="NCBI Taxonomy" id="349747"/>
    <lineage>
        <taxon>Bacteria</taxon>
        <taxon>Pseudomonadati</taxon>
        <taxon>Pseudomonadota</taxon>
        <taxon>Gammaproteobacteria</taxon>
        <taxon>Enterobacterales</taxon>
        <taxon>Yersiniaceae</taxon>
        <taxon>Yersinia</taxon>
    </lineage>
</organism>
<protein>
    <submittedName>
        <fullName evidence="1">Uncharacterized protein</fullName>
    </submittedName>
</protein>
<accession>A0A0U1QWX0</accession>
<dbReference type="KEGG" id="ypi:YpsIP31758_2527"/>
<gene>
    <name evidence="1" type="ordered locus">YpsIP31758_2527</name>
</gene>
<name>A0A0U1QWX0_YERP3</name>
<dbReference type="EMBL" id="CP000720">
    <property type="protein sequence ID" value="ABS47107.1"/>
    <property type="molecule type" value="Genomic_DNA"/>
</dbReference>
<dbReference type="AlphaFoldDB" id="A0A0U1QWX0"/>
<proteinExistence type="predicted"/>
<dbReference type="Proteomes" id="UP000002412">
    <property type="component" value="Chromosome"/>
</dbReference>